<name>A0A844F8F9_CLOSV</name>
<feature type="repeat" description="Cell wall-binding" evidence="2">
    <location>
        <begin position="250"/>
        <end position="269"/>
    </location>
</feature>
<feature type="compositionally biased region" description="Acidic residues" evidence="3">
    <location>
        <begin position="117"/>
        <end position="139"/>
    </location>
</feature>
<organism evidence="5 6">
    <name type="scientific">Clostridium scindens (strain JCM 10418 / VPI 12708)</name>
    <dbReference type="NCBI Taxonomy" id="29347"/>
    <lineage>
        <taxon>Bacteria</taxon>
        <taxon>Bacillati</taxon>
        <taxon>Bacillota</taxon>
        <taxon>Clostridia</taxon>
        <taxon>Lachnospirales</taxon>
        <taxon>Lachnospiraceae</taxon>
    </lineage>
</organism>
<evidence type="ECO:0000256" key="2">
    <source>
        <dbReference type="PROSITE-ProRule" id="PRU00591"/>
    </source>
</evidence>
<comment type="caution">
    <text evidence="5">The sequence shown here is derived from an EMBL/GenBank/DDBJ whole genome shotgun (WGS) entry which is preliminary data.</text>
</comment>
<feature type="compositionally biased region" description="Acidic residues" evidence="3">
    <location>
        <begin position="65"/>
        <end position="108"/>
    </location>
</feature>
<protein>
    <submittedName>
        <fullName evidence="5">N-acetylmuramoyl-L-alanine amidase family protein</fullName>
    </submittedName>
</protein>
<dbReference type="Gene3D" id="2.10.270.10">
    <property type="entry name" value="Cholin Binding"/>
    <property type="match status" value="5"/>
</dbReference>
<reference evidence="5 6" key="1">
    <citation type="submission" date="2019-08" db="EMBL/GenBank/DDBJ databases">
        <title>In-depth cultivation of the pig gut microbiome towards novel bacterial diversity and tailored functional studies.</title>
        <authorList>
            <person name="Wylensek D."/>
            <person name="Hitch T.C.A."/>
            <person name="Clavel T."/>
        </authorList>
    </citation>
    <scope>NUCLEOTIDE SEQUENCE [LARGE SCALE GENOMIC DNA]</scope>
    <source>
        <strain evidence="5 6">BL-389-WT-3D</strain>
    </source>
</reference>
<feature type="repeat" description="Cell wall-binding" evidence="2">
    <location>
        <begin position="312"/>
        <end position="331"/>
    </location>
</feature>
<feature type="region of interest" description="Disordered" evidence="3">
    <location>
        <begin position="43"/>
        <end position="147"/>
    </location>
</feature>
<feature type="compositionally biased region" description="Acidic residues" evidence="3">
    <location>
        <begin position="47"/>
        <end position="56"/>
    </location>
</feature>
<evidence type="ECO:0000313" key="6">
    <source>
        <dbReference type="Proteomes" id="UP000462363"/>
    </source>
</evidence>
<feature type="repeat" description="Cell wall-binding" evidence="2">
    <location>
        <begin position="484"/>
        <end position="503"/>
    </location>
</feature>
<gene>
    <name evidence="5" type="ORF">FYJ37_15870</name>
</gene>
<evidence type="ECO:0000256" key="4">
    <source>
        <dbReference type="SAM" id="SignalP"/>
    </source>
</evidence>
<evidence type="ECO:0000256" key="1">
    <source>
        <dbReference type="ARBA" id="ARBA00022737"/>
    </source>
</evidence>
<dbReference type="PROSITE" id="PS51170">
    <property type="entry name" value="CW"/>
    <property type="match status" value="4"/>
</dbReference>
<sequence>MKRRTIKLVSVFLTVSLVMSQAMLVSAKDAGSVRSVVEKTETVYAENEGDDAEDNTSNDAKTNDGTDDNAGDETDDGTGDNAGDETDDGVGDNAGDETDDGTGDNAGDETDKRIDDSSDDETYNDIDEEHPDDVVEDEEPGQKVTEPGGWVLSGKRWWYRYNSGSYPANGIYEISGTYYAFDKDGWMLTGWHKNEKGWYYFDASGAMFKGWLLSGKTWYYLDSSNGKMYEDGIYSVNGAEYAFDKSGAMVVGWYLSDKTWYYFDASGAMKKGWILSGNTWYYLGLSDGAMYAEGIFTIADVAYGFDKSGAMAVGWYLDDTTWYYFNANGAMYKGWALISGKWYYLDSSDGKMYANGKKTIDGKDYCFDRSGAMTIGWYKYSSTVKDPETGMIHKYYTWYYCEESGAVHKEWLRLDGKWYYLDPVNGNRYENNIYTIDGKNYGFDKNGVMATGWYEYTATFTNPNTGKVETYVEKYYFDDNGMPYNGWISSNGSWYWTDENGKMCADGVYKTDKGTKYSKFDANGKWLGYVDAPK</sequence>
<evidence type="ECO:0000313" key="5">
    <source>
        <dbReference type="EMBL" id="MSS41766.1"/>
    </source>
</evidence>
<proteinExistence type="predicted"/>
<dbReference type="Proteomes" id="UP000462363">
    <property type="component" value="Unassembled WGS sequence"/>
</dbReference>
<dbReference type="AlphaFoldDB" id="A0A844F8F9"/>
<feature type="signal peptide" evidence="4">
    <location>
        <begin position="1"/>
        <end position="27"/>
    </location>
</feature>
<feature type="chain" id="PRO_5032998802" evidence="4">
    <location>
        <begin position="28"/>
        <end position="534"/>
    </location>
</feature>
<dbReference type="RefSeq" id="WP_009248898.1">
    <property type="nucleotide sequence ID" value="NZ_CAJLHJ010000001.1"/>
</dbReference>
<feature type="repeat" description="Cell wall-binding" evidence="2">
    <location>
        <begin position="188"/>
        <end position="207"/>
    </location>
</feature>
<keyword evidence="1" id="KW-0677">Repeat</keyword>
<dbReference type="SUPFAM" id="SSF69360">
    <property type="entry name" value="Cell wall binding repeat"/>
    <property type="match status" value="3"/>
</dbReference>
<dbReference type="InterPro" id="IPR018337">
    <property type="entry name" value="Cell_wall/Cho-bd_repeat"/>
</dbReference>
<evidence type="ECO:0000256" key="3">
    <source>
        <dbReference type="SAM" id="MobiDB-lite"/>
    </source>
</evidence>
<dbReference type="Pfam" id="PF01473">
    <property type="entry name" value="Choline_bind_1"/>
    <property type="match status" value="2"/>
</dbReference>
<dbReference type="EMBL" id="VUMB01000050">
    <property type="protein sequence ID" value="MSS41766.1"/>
    <property type="molecule type" value="Genomic_DNA"/>
</dbReference>
<dbReference type="Pfam" id="PF19127">
    <property type="entry name" value="Choline_bind_3"/>
    <property type="match status" value="3"/>
</dbReference>
<keyword evidence="4" id="KW-0732">Signal</keyword>
<accession>A0A844F8F9</accession>